<dbReference type="OrthoDB" id="2393824at2759"/>
<dbReference type="GeneID" id="59347941"/>
<comment type="caution">
    <text evidence="2">The sequence shown here is derived from an EMBL/GenBank/DDBJ whole genome shotgun (WGS) entry which is preliminary data.</text>
</comment>
<protein>
    <submittedName>
        <fullName evidence="2">Uncharacterized protein</fullName>
    </submittedName>
</protein>
<evidence type="ECO:0000256" key="1">
    <source>
        <dbReference type="SAM" id="MobiDB-lite"/>
    </source>
</evidence>
<organism evidence="2 3">
    <name type="scientific">Mycena indigotica</name>
    <dbReference type="NCBI Taxonomy" id="2126181"/>
    <lineage>
        <taxon>Eukaryota</taxon>
        <taxon>Fungi</taxon>
        <taxon>Dikarya</taxon>
        <taxon>Basidiomycota</taxon>
        <taxon>Agaricomycotina</taxon>
        <taxon>Agaricomycetes</taxon>
        <taxon>Agaricomycetidae</taxon>
        <taxon>Agaricales</taxon>
        <taxon>Marasmiineae</taxon>
        <taxon>Mycenaceae</taxon>
        <taxon>Mycena</taxon>
    </lineage>
</organism>
<sequence length="960" mass="108716">MSLTTHNDYNAQISDAEVSLKGIPVTTVDGAAEILSLLLRIRFWKANRVPDDVITAVASCRELLQRKPTLHLLLKTVHMQEVPNYSSIFDSLAFPALVSTKSREILQSIGERMEKHAATESFLPLWVPKNQHTEMPRYEDNDLLAHIASLGLRKSAELSYNLQIILHDLGGFQRHPVLANRVSRLFTPKNKFLVNASGTGKTRLCYEGLCANWGLYFTFYVDSSRLGSFDMEFILDSVKADGGFRWVRGLRAPDKAQVIAKNRNLVFRWFGVVLLSRLLAFQLFLETRTHCDDNTLNTMHKMRWLEMQLTPCTFSRGGTDDRFSKLSKALGGDKNDVLNLQANIDDALRKIRNAIGHDSPLFIVIDGAQAGVRLEDTSFDDGNSLLREIIGAWQTLTRGSCTFICAGIRVPSSMFSDKPGGDFEWTSDTGEFDDPDAHERYVTKFLPPKFRDTPSGRFLLARLWRWCRGRYQFTDKFISILLTSGLLFPHTTLSQYIREGTGVEAFDAVRICYEEVYPTPGSVFGFGKPSFEELSPHDQDLVLNVLYSMMATHQVDDFGPEDIQLVSRGYSRFVDADLSKIVFNEPLVVCRAVRQLFPAPSRPHEGYPNDRPSTFITTLQLNPPRTRRGVAHCLAFYLSQVLGRSRMLTDIFKFPHAAPGWACQTAQLVRFHLDDDSKLQSTMVDDLNVFRSLVPLATATQSLEETIEWIEHAHGTTFCIPSSPNLDLLGAIQLADGSFIWLAVRALATDEPVNDEALRPLVSLLDIDDLFQEEGADTVSIQRAINSLRTLPGVKQRPCLLRAVTAFPVEVDVRPCVDKRCRDVANLSFRALRRKEDQVMQVDFYDAMVNGAIGGTKRKSRWDDGAMQGSRKRAKELQSRLLFEFKGKHMGSSHEVMPHYTWDLQDEDLYEEYDPVDAVAVTQQRRLSYAPRKRAPKPRQLRRNQKGTRQNRKKSVSKYA</sequence>
<gene>
    <name evidence="2" type="ORF">MIND_00876800</name>
</gene>
<feature type="compositionally biased region" description="Basic residues" evidence="1">
    <location>
        <begin position="931"/>
        <end position="960"/>
    </location>
</feature>
<feature type="region of interest" description="Disordered" evidence="1">
    <location>
        <begin position="924"/>
        <end position="960"/>
    </location>
</feature>
<accession>A0A8H6VYX5</accession>
<evidence type="ECO:0000313" key="3">
    <source>
        <dbReference type="Proteomes" id="UP000636479"/>
    </source>
</evidence>
<proteinExistence type="predicted"/>
<dbReference type="AlphaFoldDB" id="A0A8H6VYX5"/>
<keyword evidence="3" id="KW-1185">Reference proteome</keyword>
<name>A0A8H6VYX5_9AGAR</name>
<evidence type="ECO:0000313" key="2">
    <source>
        <dbReference type="EMBL" id="KAF7299279.1"/>
    </source>
</evidence>
<dbReference type="RefSeq" id="XP_037218667.1">
    <property type="nucleotide sequence ID" value="XM_037365425.1"/>
</dbReference>
<reference evidence="2" key="1">
    <citation type="submission" date="2020-05" db="EMBL/GenBank/DDBJ databases">
        <title>Mycena genomes resolve the evolution of fungal bioluminescence.</title>
        <authorList>
            <person name="Tsai I.J."/>
        </authorList>
    </citation>
    <scope>NUCLEOTIDE SEQUENCE</scope>
    <source>
        <strain evidence="2">171206Taipei</strain>
    </source>
</reference>
<dbReference type="EMBL" id="JACAZF010000007">
    <property type="protein sequence ID" value="KAF7299279.1"/>
    <property type="molecule type" value="Genomic_DNA"/>
</dbReference>
<dbReference type="Proteomes" id="UP000636479">
    <property type="component" value="Unassembled WGS sequence"/>
</dbReference>